<name>A0ABV9QFV4_9BURK</name>
<keyword evidence="3" id="KW-1185">Reference proteome</keyword>
<dbReference type="Proteomes" id="UP001596001">
    <property type="component" value="Unassembled WGS sequence"/>
</dbReference>
<gene>
    <name evidence="2" type="ORF">ACFO6X_11860</name>
</gene>
<evidence type="ECO:0000313" key="3">
    <source>
        <dbReference type="Proteomes" id="UP001596001"/>
    </source>
</evidence>
<sequence length="246" mass="26988">MVWFDKIPHIFPMTKIVSRFSLAVVVLASPIVAHADLTFNASVVSEYRYRGISQTHWKPAVQAGVDFSDGGLYLGAWASTIRWIKNSGGDAPSEFDFYGGYKGEISPGLGYDVGVLRYQYPSAGLSISPNTTEVYGGLSMGMFSAKYFRSATNLFGFDRSRGSSYLDLSATLDLDKGMTLTPHIGYQIVRNNSTYSYADYALTLTKDIRGLLFSLTWLGTDSHAYTAADGRNLGRGRLVVGTKINF</sequence>
<organism evidence="2 3">
    <name type="scientific">Giesbergeria sinuosa</name>
    <dbReference type="NCBI Taxonomy" id="80883"/>
    <lineage>
        <taxon>Bacteria</taxon>
        <taxon>Pseudomonadati</taxon>
        <taxon>Pseudomonadota</taxon>
        <taxon>Betaproteobacteria</taxon>
        <taxon>Burkholderiales</taxon>
        <taxon>Comamonadaceae</taxon>
        <taxon>Giesbergeria</taxon>
    </lineage>
</organism>
<feature type="signal peptide" evidence="1">
    <location>
        <begin position="1"/>
        <end position="35"/>
    </location>
</feature>
<protein>
    <submittedName>
        <fullName evidence="2">TorF family putative porin</fullName>
    </submittedName>
</protein>
<evidence type="ECO:0000256" key="1">
    <source>
        <dbReference type="SAM" id="SignalP"/>
    </source>
</evidence>
<accession>A0ABV9QFV4</accession>
<dbReference type="NCBIfam" id="TIGR02001">
    <property type="entry name" value="gcw_chp"/>
    <property type="match status" value="1"/>
</dbReference>
<comment type="caution">
    <text evidence="2">The sequence shown here is derived from an EMBL/GenBank/DDBJ whole genome shotgun (WGS) entry which is preliminary data.</text>
</comment>
<proteinExistence type="predicted"/>
<feature type="chain" id="PRO_5047185649" evidence="1">
    <location>
        <begin position="36"/>
        <end position="246"/>
    </location>
</feature>
<dbReference type="InterPro" id="IPR010239">
    <property type="entry name" value="CHP02001"/>
</dbReference>
<dbReference type="EMBL" id="JBHSHJ010000009">
    <property type="protein sequence ID" value="MFC4789673.1"/>
    <property type="molecule type" value="Genomic_DNA"/>
</dbReference>
<dbReference type="RefSeq" id="WP_382433277.1">
    <property type="nucleotide sequence ID" value="NZ_JBHSHJ010000009.1"/>
</dbReference>
<keyword evidence="1" id="KW-0732">Signal</keyword>
<dbReference type="Pfam" id="PF09694">
    <property type="entry name" value="Gcw_chp"/>
    <property type="match status" value="1"/>
</dbReference>
<evidence type="ECO:0000313" key="2">
    <source>
        <dbReference type="EMBL" id="MFC4789673.1"/>
    </source>
</evidence>
<reference evidence="3" key="1">
    <citation type="journal article" date="2019" name="Int. J. Syst. Evol. Microbiol.">
        <title>The Global Catalogue of Microorganisms (GCM) 10K type strain sequencing project: providing services to taxonomists for standard genome sequencing and annotation.</title>
        <authorList>
            <consortium name="The Broad Institute Genomics Platform"/>
            <consortium name="The Broad Institute Genome Sequencing Center for Infectious Disease"/>
            <person name="Wu L."/>
            <person name="Ma J."/>
        </authorList>
    </citation>
    <scope>NUCLEOTIDE SEQUENCE [LARGE SCALE GENOMIC DNA]</scope>
    <source>
        <strain evidence="3">CCUG 49452</strain>
    </source>
</reference>